<dbReference type="InterPro" id="IPR012337">
    <property type="entry name" value="RNaseH-like_sf"/>
</dbReference>
<dbReference type="InterPro" id="IPR037027">
    <property type="entry name" value="YqgF/RNaseH-like_dom_sf"/>
</dbReference>
<keyword evidence="3" id="KW-1185">Reference proteome</keyword>
<dbReference type="SUPFAM" id="SSF53098">
    <property type="entry name" value="Ribonuclease H-like"/>
    <property type="match status" value="1"/>
</dbReference>
<name>A0A285GLF4_9FIRM</name>
<dbReference type="STRING" id="1413210.U472_14810"/>
<reference evidence="3" key="1">
    <citation type="submission" date="2017-09" db="EMBL/GenBank/DDBJ databases">
        <authorList>
            <person name="Varghese N."/>
            <person name="Submissions S."/>
        </authorList>
    </citation>
    <scope>NUCLEOTIDE SEQUENCE [LARGE SCALE GENOMIC DNA]</scope>
    <source>
        <strain evidence="3">MSL47</strain>
    </source>
</reference>
<protein>
    <submittedName>
        <fullName evidence="2">RNase H-fold protein, predicted Holliday junction resolvase</fullName>
    </submittedName>
</protein>
<evidence type="ECO:0000313" key="3">
    <source>
        <dbReference type="Proteomes" id="UP000219573"/>
    </source>
</evidence>
<dbReference type="Gene3D" id="3.30.420.140">
    <property type="entry name" value="YqgF/RNase H-like domain"/>
    <property type="match status" value="1"/>
</dbReference>
<evidence type="ECO:0000259" key="1">
    <source>
        <dbReference type="SMART" id="SM00732"/>
    </source>
</evidence>
<feature type="domain" description="YqgF/RNase H-like" evidence="1">
    <location>
        <begin position="1"/>
        <end position="84"/>
    </location>
</feature>
<accession>A0A285GLF4</accession>
<dbReference type="GO" id="GO:0006139">
    <property type="term" value="P:nucleobase-containing compound metabolic process"/>
    <property type="evidence" value="ECO:0007669"/>
    <property type="project" value="InterPro"/>
</dbReference>
<dbReference type="Proteomes" id="UP000219573">
    <property type="component" value="Unassembled WGS sequence"/>
</dbReference>
<proteinExistence type="predicted"/>
<dbReference type="InterPro" id="IPR006641">
    <property type="entry name" value="YqgF/RNaseH-like_dom"/>
</dbReference>
<sequence>MIIGIDPGKDKCGLAVIDKDLNVRFKAVIKSNSLIDKLKVLKDDYQLQVVVLGNGTKSDDIATNLKGVFKKVYIIDESHSTLEAREYYWKENPRRGWRRLLPTSMQTPPEPVDDYVAIILVLRYLNKMSKRN</sequence>
<dbReference type="AlphaFoldDB" id="A0A285GLF4"/>
<dbReference type="RefSeq" id="WP_097017431.1">
    <property type="nucleotide sequence ID" value="NZ_OBDZ01000008.1"/>
</dbReference>
<dbReference type="SMART" id="SM00732">
    <property type="entry name" value="YqgFc"/>
    <property type="match status" value="1"/>
</dbReference>
<organism evidence="2 3">
    <name type="scientific">Orenia metallireducens</name>
    <dbReference type="NCBI Taxonomy" id="1413210"/>
    <lineage>
        <taxon>Bacteria</taxon>
        <taxon>Bacillati</taxon>
        <taxon>Bacillota</taxon>
        <taxon>Clostridia</taxon>
        <taxon>Halanaerobiales</taxon>
        <taxon>Halobacteroidaceae</taxon>
        <taxon>Orenia</taxon>
    </lineage>
</organism>
<evidence type="ECO:0000313" key="2">
    <source>
        <dbReference type="EMBL" id="SNY24397.1"/>
    </source>
</evidence>
<dbReference type="EMBL" id="OBDZ01000008">
    <property type="protein sequence ID" value="SNY24397.1"/>
    <property type="molecule type" value="Genomic_DNA"/>
</dbReference>
<gene>
    <name evidence="2" type="ORF">SAMN06265827_108105</name>
</gene>